<sequence>MTEPPRIIQCVYDHSLIGRDAALTSDGRNGVESDQSSRPQNGDHAGISAPDAGSPVRRAGQPAVTKPERSQARLTTIYNPAEENEAGAGRAGGEDSNVALRKRQCSPGREGDNPNDRPKKVVVRERGSKKDDTDANMQEASVARTIPEPIVRGLGKPSLHDKTHGGARPETGSLGPQASIVAPQPPIVAPQPHIQPQGDTLSLWPAYLHLLWYNRKYGTHPFIAEHEGQLDHDDRGWREAIQYNEEELVREAFDEAQELGSGSYR</sequence>
<accession>A0A6A6YJI6</accession>
<evidence type="ECO:0000313" key="3">
    <source>
        <dbReference type="Proteomes" id="UP000504636"/>
    </source>
</evidence>
<dbReference type="GeneID" id="54466517"/>
<protein>
    <submittedName>
        <fullName evidence="2 4">Uncharacterized protein</fullName>
    </submittedName>
</protein>
<reference evidence="4" key="2">
    <citation type="submission" date="2020-04" db="EMBL/GenBank/DDBJ databases">
        <authorList>
            <consortium name="NCBI Genome Project"/>
        </authorList>
    </citation>
    <scope>NUCLEOTIDE SEQUENCE</scope>
    <source>
        <strain evidence="4">CBS 304.34</strain>
    </source>
</reference>
<dbReference type="Proteomes" id="UP000504636">
    <property type="component" value="Unplaced"/>
</dbReference>
<feature type="compositionally biased region" description="Basic and acidic residues" evidence="1">
    <location>
        <begin position="109"/>
        <end position="133"/>
    </location>
</feature>
<reference evidence="2 4" key="1">
    <citation type="journal article" date="2020" name="Stud. Mycol.">
        <title>101 Dothideomycetes genomes: a test case for predicting lifestyles and emergence of pathogens.</title>
        <authorList>
            <person name="Haridas S."/>
            <person name="Albert R."/>
            <person name="Binder M."/>
            <person name="Bloem J."/>
            <person name="Labutti K."/>
            <person name="Salamov A."/>
            <person name="Andreopoulos B."/>
            <person name="Baker S."/>
            <person name="Barry K."/>
            <person name="Bills G."/>
            <person name="Bluhm B."/>
            <person name="Cannon C."/>
            <person name="Castanera R."/>
            <person name="Culley D."/>
            <person name="Daum C."/>
            <person name="Ezra D."/>
            <person name="Gonzalez J."/>
            <person name="Henrissat B."/>
            <person name="Kuo A."/>
            <person name="Liang C."/>
            <person name="Lipzen A."/>
            <person name="Lutzoni F."/>
            <person name="Magnuson J."/>
            <person name="Mondo S."/>
            <person name="Nolan M."/>
            <person name="Ohm R."/>
            <person name="Pangilinan J."/>
            <person name="Park H.-J."/>
            <person name="Ramirez L."/>
            <person name="Alfaro M."/>
            <person name="Sun H."/>
            <person name="Tritt A."/>
            <person name="Yoshinaga Y."/>
            <person name="Zwiers L.-H."/>
            <person name="Turgeon B."/>
            <person name="Goodwin S."/>
            <person name="Spatafora J."/>
            <person name="Crous P."/>
            <person name="Grigoriev I."/>
        </authorList>
    </citation>
    <scope>NUCLEOTIDE SEQUENCE</scope>
    <source>
        <strain evidence="2 4">CBS 304.34</strain>
    </source>
</reference>
<evidence type="ECO:0000313" key="2">
    <source>
        <dbReference type="EMBL" id="KAF2808971.1"/>
    </source>
</evidence>
<name>A0A6A6YJI6_9PEZI</name>
<evidence type="ECO:0000256" key="1">
    <source>
        <dbReference type="SAM" id="MobiDB-lite"/>
    </source>
</evidence>
<dbReference type="EMBL" id="MU003702">
    <property type="protein sequence ID" value="KAF2808971.1"/>
    <property type="molecule type" value="Genomic_DNA"/>
</dbReference>
<keyword evidence="3" id="KW-1185">Reference proteome</keyword>
<feature type="region of interest" description="Disordered" evidence="1">
    <location>
        <begin position="23"/>
        <end position="175"/>
    </location>
</feature>
<organism evidence="2">
    <name type="scientific">Mytilinidion resinicola</name>
    <dbReference type="NCBI Taxonomy" id="574789"/>
    <lineage>
        <taxon>Eukaryota</taxon>
        <taxon>Fungi</taxon>
        <taxon>Dikarya</taxon>
        <taxon>Ascomycota</taxon>
        <taxon>Pezizomycotina</taxon>
        <taxon>Dothideomycetes</taxon>
        <taxon>Pleosporomycetidae</taxon>
        <taxon>Mytilinidiales</taxon>
        <taxon>Mytilinidiaceae</taxon>
        <taxon>Mytilinidion</taxon>
    </lineage>
</organism>
<dbReference type="AlphaFoldDB" id="A0A6A6YJI6"/>
<gene>
    <name evidence="2 4" type="ORF">BDZ99DRAFT_521442</name>
</gene>
<dbReference type="RefSeq" id="XP_033575935.1">
    <property type="nucleotide sequence ID" value="XM_033725624.1"/>
</dbReference>
<reference evidence="4" key="3">
    <citation type="submission" date="2025-04" db="UniProtKB">
        <authorList>
            <consortium name="RefSeq"/>
        </authorList>
    </citation>
    <scope>IDENTIFICATION</scope>
    <source>
        <strain evidence="4">CBS 304.34</strain>
    </source>
</reference>
<evidence type="ECO:0000313" key="4">
    <source>
        <dbReference type="RefSeq" id="XP_033575935.1"/>
    </source>
</evidence>
<proteinExistence type="predicted"/>